<dbReference type="RefSeq" id="WP_344189077.1">
    <property type="nucleotide sequence ID" value="NZ_BAAARN010000001.1"/>
</dbReference>
<dbReference type="Proteomes" id="UP001501326">
    <property type="component" value="Unassembled WGS sequence"/>
</dbReference>
<feature type="region of interest" description="Disordered" evidence="1">
    <location>
        <begin position="83"/>
        <end position="143"/>
    </location>
</feature>
<feature type="region of interest" description="Disordered" evidence="1">
    <location>
        <begin position="1"/>
        <end position="51"/>
    </location>
</feature>
<dbReference type="GO" id="GO:0051213">
    <property type="term" value="F:dioxygenase activity"/>
    <property type="evidence" value="ECO:0007669"/>
    <property type="project" value="UniProtKB-KW"/>
</dbReference>
<feature type="compositionally biased region" description="Low complexity" evidence="1">
    <location>
        <begin position="83"/>
        <end position="118"/>
    </location>
</feature>
<dbReference type="InterPro" id="IPR006311">
    <property type="entry name" value="TAT_signal"/>
</dbReference>
<dbReference type="Gene3D" id="2.60.130.10">
    <property type="entry name" value="Aromatic compound dioxygenase"/>
    <property type="match status" value="1"/>
</dbReference>
<keyword evidence="3" id="KW-1185">Reference proteome</keyword>
<dbReference type="EMBL" id="BAAARN010000001">
    <property type="protein sequence ID" value="GAA2729961.1"/>
    <property type="molecule type" value="Genomic_DNA"/>
</dbReference>
<proteinExistence type="predicted"/>
<dbReference type="SUPFAM" id="SSF49482">
    <property type="entry name" value="Aromatic compound dioxygenase"/>
    <property type="match status" value="1"/>
</dbReference>
<comment type="caution">
    <text evidence="2">The sequence shown here is derived from an EMBL/GenBank/DDBJ whole genome shotgun (WGS) entry which is preliminary data.</text>
</comment>
<dbReference type="PROSITE" id="PS51318">
    <property type="entry name" value="TAT"/>
    <property type="match status" value="1"/>
</dbReference>
<gene>
    <name evidence="2" type="ORF">GCM10009867_00340</name>
</gene>
<protein>
    <submittedName>
        <fullName evidence="2">Intradiol ring-cleavage dioxygenase</fullName>
    </submittedName>
</protein>
<name>A0ABN3UC09_9MICO</name>
<sequence>MSTPTQPPSRTTSTSATPSTAASASVTAVHAVPEEDHGVDHFGHPHDDRHDRGLEFDVATLLGRRGMLGLLGALGAGAALAACGTPAGSSATPSSTASSSSTSSSSSSTASATAGATPQAEVPDETGGPYPGDGSNGPNVLDDLGIVRSDITSSFGTSTTTAEGIPLTINLTVTDAGNGYAAMEGAAVYLWHCNRDGQYSMYSQGVEDENYLRGVQATNASGTATYTSIFPAAYDGRWPHIHFEVYSSVDDATSSGQIVKTSQIALPEAACTEVYATTGYEASVANLARTSLTQDMVFGNDGGIYQLATVTGNTTDGYVANLTIGV</sequence>
<reference evidence="2 3" key="1">
    <citation type="journal article" date="2019" name="Int. J. Syst. Evol. Microbiol.">
        <title>The Global Catalogue of Microorganisms (GCM) 10K type strain sequencing project: providing services to taxonomists for standard genome sequencing and annotation.</title>
        <authorList>
            <consortium name="The Broad Institute Genomics Platform"/>
            <consortium name="The Broad Institute Genome Sequencing Center for Infectious Disease"/>
            <person name="Wu L."/>
            <person name="Ma J."/>
        </authorList>
    </citation>
    <scope>NUCLEOTIDE SEQUENCE [LARGE SCALE GENOMIC DNA]</scope>
    <source>
        <strain evidence="2 3">JCM 16378</strain>
    </source>
</reference>
<dbReference type="InterPro" id="IPR015889">
    <property type="entry name" value="Intradiol_dOase_core"/>
</dbReference>
<keyword evidence="2" id="KW-0223">Dioxygenase</keyword>
<evidence type="ECO:0000256" key="1">
    <source>
        <dbReference type="SAM" id="MobiDB-lite"/>
    </source>
</evidence>
<evidence type="ECO:0000313" key="3">
    <source>
        <dbReference type="Proteomes" id="UP001501326"/>
    </source>
</evidence>
<organism evidence="2 3">
    <name type="scientific">Pedococcus aerophilus</name>
    <dbReference type="NCBI Taxonomy" id="436356"/>
    <lineage>
        <taxon>Bacteria</taxon>
        <taxon>Bacillati</taxon>
        <taxon>Actinomycetota</taxon>
        <taxon>Actinomycetes</taxon>
        <taxon>Micrococcales</taxon>
        <taxon>Intrasporangiaceae</taxon>
        <taxon>Pedococcus</taxon>
    </lineage>
</organism>
<dbReference type="PANTHER" id="PTHR34315">
    <property type="match status" value="1"/>
</dbReference>
<evidence type="ECO:0000313" key="2">
    <source>
        <dbReference type="EMBL" id="GAA2729961.1"/>
    </source>
</evidence>
<feature type="compositionally biased region" description="Basic and acidic residues" evidence="1">
    <location>
        <begin position="32"/>
        <end position="51"/>
    </location>
</feature>
<keyword evidence="2" id="KW-0560">Oxidoreductase</keyword>
<accession>A0ABN3UC09</accession>
<feature type="compositionally biased region" description="Low complexity" evidence="1">
    <location>
        <begin position="1"/>
        <end position="31"/>
    </location>
</feature>
<dbReference type="PANTHER" id="PTHR34315:SF1">
    <property type="entry name" value="INTRADIOL RING-CLEAVAGE DIOXYGENASES DOMAIN-CONTAINING PROTEIN-RELATED"/>
    <property type="match status" value="1"/>
</dbReference>